<gene>
    <name evidence="4" type="ORF">K7X08_022962</name>
</gene>
<dbReference type="GO" id="GO:0005739">
    <property type="term" value="C:mitochondrion"/>
    <property type="evidence" value="ECO:0007669"/>
    <property type="project" value="TreeGrafter"/>
</dbReference>
<evidence type="ECO:0000256" key="1">
    <source>
        <dbReference type="ARBA" id="ARBA00007626"/>
    </source>
</evidence>
<dbReference type="Gene3D" id="1.25.40.10">
    <property type="entry name" value="Tetratricopeptide repeat domain"/>
    <property type="match status" value="1"/>
</dbReference>
<dbReference type="EMBL" id="JAJAGQ010000008">
    <property type="protein sequence ID" value="KAJ8556204.1"/>
    <property type="molecule type" value="Genomic_DNA"/>
</dbReference>
<name>A0A9Q1REQ2_9SOLA</name>
<reference evidence="5" key="1">
    <citation type="journal article" date="2023" name="Proc. Natl. Acad. Sci. U.S.A.">
        <title>Genomic and structural basis for evolution of tropane alkaloid biosynthesis.</title>
        <authorList>
            <person name="Wanga Y.-J."/>
            <person name="Taina T."/>
            <person name="Yua J.-Y."/>
            <person name="Lia J."/>
            <person name="Xua B."/>
            <person name="Chenc J."/>
            <person name="D'Auriad J.C."/>
            <person name="Huanga J.-P."/>
            <person name="Huanga S.-X."/>
        </authorList>
    </citation>
    <scope>NUCLEOTIDE SEQUENCE [LARGE SCALE GENOMIC DNA]</scope>
    <source>
        <strain evidence="5">cv. KIB-2019</strain>
    </source>
</reference>
<comment type="caution">
    <text evidence="4">The sequence shown here is derived from an EMBL/GenBank/DDBJ whole genome shotgun (WGS) entry which is preliminary data.</text>
</comment>
<dbReference type="NCBIfam" id="TIGR00756">
    <property type="entry name" value="PPR"/>
    <property type="match status" value="2"/>
</dbReference>
<dbReference type="InterPro" id="IPR002885">
    <property type="entry name" value="PPR_rpt"/>
</dbReference>
<dbReference type="PANTHER" id="PTHR45717:SF57">
    <property type="entry name" value="PENTACOTRIPEPTIDE-REPEAT REGION OF PRORP DOMAIN-CONTAINING PROTEIN"/>
    <property type="match status" value="1"/>
</dbReference>
<sequence length="256" mass="29397">MTDNRYFNPQPSDIGARIHLIYKIKGLEEAGKYLDSVPQQFKGFHIYSTLLNCYTNEKSVEKAEAIMQKIRDMRFSRTPLCYNFMMNMYYQTGNWEKVDEMMNEMEGKGIMLDQFTLMILLSAYAAAGDSDGIDKIATMMESDKRITVDWNTYTIIAEKYLNVGQVEKALEMLTKLEGTLATIKRNNTAYDLLLRLYAQAEKKKEGNVEKAEEFVRSLEVEGVFSAFFCDKLRCFINEGKLQTEPASRVGTTEGEL</sequence>
<proteinExistence type="inferred from homology"/>
<accession>A0A9Q1REQ2</accession>
<dbReference type="AlphaFoldDB" id="A0A9Q1REQ2"/>
<dbReference type="GO" id="GO:0003729">
    <property type="term" value="F:mRNA binding"/>
    <property type="evidence" value="ECO:0007669"/>
    <property type="project" value="UniProtKB-ARBA"/>
</dbReference>
<evidence type="ECO:0008006" key="6">
    <source>
        <dbReference type="Google" id="ProtNLM"/>
    </source>
</evidence>
<evidence type="ECO:0000313" key="4">
    <source>
        <dbReference type="EMBL" id="KAJ8556204.1"/>
    </source>
</evidence>
<comment type="similarity">
    <text evidence="1">Belongs to the PPR family. P subfamily.</text>
</comment>
<dbReference type="Pfam" id="PF01535">
    <property type="entry name" value="PPR"/>
    <property type="match status" value="1"/>
</dbReference>
<keyword evidence="5" id="KW-1185">Reference proteome</keyword>
<keyword evidence="2" id="KW-0677">Repeat</keyword>
<feature type="repeat" description="PPR" evidence="3">
    <location>
        <begin position="78"/>
        <end position="112"/>
    </location>
</feature>
<organism evidence="4 5">
    <name type="scientific">Anisodus acutangulus</name>
    <dbReference type="NCBI Taxonomy" id="402998"/>
    <lineage>
        <taxon>Eukaryota</taxon>
        <taxon>Viridiplantae</taxon>
        <taxon>Streptophyta</taxon>
        <taxon>Embryophyta</taxon>
        <taxon>Tracheophyta</taxon>
        <taxon>Spermatophyta</taxon>
        <taxon>Magnoliopsida</taxon>
        <taxon>eudicotyledons</taxon>
        <taxon>Gunneridae</taxon>
        <taxon>Pentapetalae</taxon>
        <taxon>asterids</taxon>
        <taxon>lamiids</taxon>
        <taxon>Solanales</taxon>
        <taxon>Solanaceae</taxon>
        <taxon>Solanoideae</taxon>
        <taxon>Hyoscyameae</taxon>
        <taxon>Anisodus</taxon>
    </lineage>
</organism>
<dbReference type="Pfam" id="PF13041">
    <property type="entry name" value="PPR_2"/>
    <property type="match status" value="1"/>
</dbReference>
<dbReference type="Proteomes" id="UP001152561">
    <property type="component" value="Unassembled WGS sequence"/>
</dbReference>
<protein>
    <recommendedName>
        <fullName evidence="6">Pentatricopeptide repeat-containing protein</fullName>
    </recommendedName>
</protein>
<dbReference type="OrthoDB" id="1742475at2759"/>
<dbReference type="InterPro" id="IPR011990">
    <property type="entry name" value="TPR-like_helical_dom_sf"/>
</dbReference>
<dbReference type="PANTHER" id="PTHR45717">
    <property type="entry name" value="OS12G0527900 PROTEIN"/>
    <property type="match status" value="1"/>
</dbReference>
<evidence type="ECO:0000313" key="5">
    <source>
        <dbReference type="Proteomes" id="UP001152561"/>
    </source>
</evidence>
<dbReference type="PROSITE" id="PS51375">
    <property type="entry name" value="PPR"/>
    <property type="match status" value="1"/>
</dbReference>
<evidence type="ECO:0000256" key="3">
    <source>
        <dbReference type="PROSITE-ProRule" id="PRU00708"/>
    </source>
</evidence>
<evidence type="ECO:0000256" key="2">
    <source>
        <dbReference type="ARBA" id="ARBA00022737"/>
    </source>
</evidence>